<dbReference type="PANTHER" id="PTHR22594">
    <property type="entry name" value="ASPARTYL/LYSYL-TRNA SYNTHETASE"/>
    <property type="match status" value="1"/>
</dbReference>
<dbReference type="GO" id="GO:0005739">
    <property type="term" value="C:mitochondrion"/>
    <property type="evidence" value="ECO:0007669"/>
    <property type="project" value="TreeGrafter"/>
</dbReference>
<dbReference type="PROSITE" id="PS50862">
    <property type="entry name" value="AA_TRNA_LIGASE_II"/>
    <property type="match status" value="1"/>
</dbReference>
<evidence type="ECO:0000256" key="2">
    <source>
        <dbReference type="ARBA" id="ARBA00022741"/>
    </source>
</evidence>
<keyword evidence="2" id="KW-0547">Nucleotide-binding</keyword>
<dbReference type="GO" id="GO:0004816">
    <property type="term" value="F:asparagine-tRNA ligase activity"/>
    <property type="evidence" value="ECO:0007669"/>
    <property type="project" value="TreeGrafter"/>
</dbReference>
<evidence type="ECO:0000313" key="8">
    <source>
        <dbReference type="EMBL" id="RSH91062.1"/>
    </source>
</evidence>
<evidence type="ECO:0000313" key="9">
    <source>
        <dbReference type="Proteomes" id="UP000279259"/>
    </source>
</evidence>
<feature type="region of interest" description="Disordered" evidence="6">
    <location>
        <begin position="372"/>
        <end position="400"/>
    </location>
</feature>
<name>A0A427YJ03_9TREE</name>
<feature type="compositionally biased region" description="Basic and acidic residues" evidence="6">
    <location>
        <begin position="257"/>
        <end position="267"/>
    </location>
</feature>
<keyword evidence="3" id="KW-0067">ATP-binding</keyword>
<dbReference type="InterPro" id="IPR002312">
    <property type="entry name" value="Asp/Asn-tRNA-synth_IIb"/>
</dbReference>
<dbReference type="Gene3D" id="2.40.50.140">
    <property type="entry name" value="Nucleic acid-binding proteins"/>
    <property type="match status" value="1"/>
</dbReference>
<feature type="region of interest" description="Disordered" evidence="6">
    <location>
        <begin position="100"/>
        <end position="147"/>
    </location>
</feature>
<dbReference type="InterPro" id="IPR006195">
    <property type="entry name" value="aa-tRNA-synth_II"/>
</dbReference>
<sequence length="494" mass="53912">MRPSFRLSALPPTLRALLADPPLSTSLTVNGWLKSVRAHKNVAFAELSDGSGGGLQAVWKGKGRADGLTAGTSVQLKGRLEKSKGGGQAVELIVDETSVLGECDPEPTNPAQRAGNLSDPEETPPRGVPPGSRPSTVQNGADRRDHACEGRTDEGLARLVRVNLTVSSQLHLETPTLALSRAYTLSPAFRAEPSLTSRHLSEFYMLEAEVAFTRTLDELLDVVEDGIRAVLKRLMWEQGVRAERNRSDLEVIAGHQSEGDGEGHLGEIRGSSASDTNTDGSTGSGTDFEIRGERPPLVHILNAANRPFERITYTDAVTLLCSAHEEEQSFVHTPTWGEGLSTEHEKWLASHLAGPVFVTHYPRDLKPFYMLPSDADPSYDQPTPPTPPTSPALEGTETKPDTDTVACFDLLFPGIGEMAGGSLREYRTDQLERAMEAAGLDKEAYAWYLDLRRFGSVPHGGWGMGWERWVCWVTGVGNVRDVVPFPRWKGHCKY</sequence>
<evidence type="ECO:0000259" key="7">
    <source>
        <dbReference type="PROSITE" id="PS50862"/>
    </source>
</evidence>
<dbReference type="InterPro" id="IPR004364">
    <property type="entry name" value="Aa-tRNA-synt_II"/>
</dbReference>
<keyword evidence="4" id="KW-0648">Protein biosynthesis</keyword>
<dbReference type="Proteomes" id="UP000279259">
    <property type="component" value="Unassembled WGS sequence"/>
</dbReference>
<dbReference type="SUPFAM" id="SSF55681">
    <property type="entry name" value="Class II aaRS and biotin synthetases"/>
    <property type="match status" value="1"/>
</dbReference>
<feature type="region of interest" description="Disordered" evidence="6">
    <location>
        <begin position="255"/>
        <end position="291"/>
    </location>
</feature>
<organism evidence="8 9">
    <name type="scientific">Saitozyma podzolica</name>
    <dbReference type="NCBI Taxonomy" id="1890683"/>
    <lineage>
        <taxon>Eukaryota</taxon>
        <taxon>Fungi</taxon>
        <taxon>Dikarya</taxon>
        <taxon>Basidiomycota</taxon>
        <taxon>Agaricomycotina</taxon>
        <taxon>Tremellomycetes</taxon>
        <taxon>Tremellales</taxon>
        <taxon>Trimorphomycetaceae</taxon>
        <taxon>Saitozyma</taxon>
    </lineage>
</organism>
<keyword evidence="1" id="KW-0436">Ligase</keyword>
<dbReference type="CDD" id="cd04318">
    <property type="entry name" value="EcAsnRS_like_N"/>
    <property type="match status" value="1"/>
</dbReference>
<dbReference type="Gene3D" id="3.30.930.10">
    <property type="entry name" value="Bira Bifunctional Protein, Domain 2"/>
    <property type="match status" value="1"/>
</dbReference>
<proteinExistence type="predicted"/>
<comment type="caution">
    <text evidence="8">The sequence shown here is derived from an EMBL/GenBank/DDBJ whole genome shotgun (WGS) entry which is preliminary data.</text>
</comment>
<feature type="compositionally biased region" description="Low complexity" evidence="6">
    <location>
        <begin position="270"/>
        <end position="287"/>
    </location>
</feature>
<dbReference type="PRINTS" id="PR01042">
    <property type="entry name" value="TRNASYNTHASP"/>
</dbReference>
<gene>
    <name evidence="8" type="primary">SLM5</name>
    <name evidence="8" type="ORF">EHS25_010238</name>
</gene>
<dbReference type="AlphaFoldDB" id="A0A427YJ03"/>
<dbReference type="InterPro" id="IPR012340">
    <property type="entry name" value="NA-bd_OB-fold"/>
</dbReference>
<keyword evidence="9" id="KW-1185">Reference proteome</keyword>
<evidence type="ECO:0000256" key="4">
    <source>
        <dbReference type="ARBA" id="ARBA00022917"/>
    </source>
</evidence>
<dbReference type="OrthoDB" id="1931232at2759"/>
<dbReference type="Pfam" id="PF00152">
    <property type="entry name" value="tRNA-synt_2"/>
    <property type="match status" value="1"/>
</dbReference>
<dbReference type="SUPFAM" id="SSF50249">
    <property type="entry name" value="Nucleic acid-binding proteins"/>
    <property type="match status" value="1"/>
</dbReference>
<keyword evidence="5 8" id="KW-0030">Aminoacyl-tRNA synthetase</keyword>
<dbReference type="GO" id="GO:0003676">
    <property type="term" value="F:nucleic acid binding"/>
    <property type="evidence" value="ECO:0007669"/>
    <property type="project" value="InterPro"/>
</dbReference>
<dbReference type="EMBL" id="RSCD01000009">
    <property type="protein sequence ID" value="RSH91062.1"/>
    <property type="molecule type" value="Genomic_DNA"/>
</dbReference>
<dbReference type="Pfam" id="PF01336">
    <property type="entry name" value="tRNA_anti-codon"/>
    <property type="match status" value="1"/>
</dbReference>
<dbReference type="STRING" id="1890683.A0A427YJ03"/>
<dbReference type="InterPro" id="IPR045864">
    <property type="entry name" value="aa-tRNA-synth_II/BPL/LPL"/>
</dbReference>
<feature type="domain" description="Aminoacyl-transfer RNA synthetases class-II family profile" evidence="7">
    <location>
        <begin position="181"/>
        <end position="484"/>
    </location>
</feature>
<dbReference type="GO" id="GO:0006421">
    <property type="term" value="P:asparaginyl-tRNA aminoacylation"/>
    <property type="evidence" value="ECO:0007669"/>
    <property type="project" value="TreeGrafter"/>
</dbReference>
<evidence type="ECO:0000256" key="6">
    <source>
        <dbReference type="SAM" id="MobiDB-lite"/>
    </source>
</evidence>
<accession>A0A427YJ03</accession>
<protein>
    <submittedName>
        <fullName evidence="8">Asparaginyl-tRNA synthetase</fullName>
    </submittedName>
</protein>
<evidence type="ECO:0000256" key="3">
    <source>
        <dbReference type="ARBA" id="ARBA00022840"/>
    </source>
</evidence>
<dbReference type="GO" id="GO:0005524">
    <property type="term" value="F:ATP binding"/>
    <property type="evidence" value="ECO:0007669"/>
    <property type="project" value="UniProtKB-KW"/>
</dbReference>
<reference evidence="8 9" key="1">
    <citation type="submission" date="2018-11" db="EMBL/GenBank/DDBJ databases">
        <title>Genome sequence of Saitozyma podzolica DSM 27192.</title>
        <authorList>
            <person name="Aliyu H."/>
            <person name="Gorte O."/>
            <person name="Ochsenreither K."/>
        </authorList>
    </citation>
    <scope>NUCLEOTIDE SEQUENCE [LARGE SCALE GENOMIC DNA]</scope>
    <source>
        <strain evidence="8 9">DSM 27192</strain>
    </source>
</reference>
<dbReference type="PANTHER" id="PTHR22594:SF34">
    <property type="entry name" value="ASPARAGINE--TRNA LIGASE, MITOCHONDRIAL-RELATED"/>
    <property type="match status" value="1"/>
</dbReference>
<evidence type="ECO:0000256" key="1">
    <source>
        <dbReference type="ARBA" id="ARBA00022598"/>
    </source>
</evidence>
<dbReference type="InterPro" id="IPR004365">
    <property type="entry name" value="NA-bd_OB_tRNA"/>
</dbReference>
<evidence type="ECO:0000256" key="5">
    <source>
        <dbReference type="ARBA" id="ARBA00023146"/>
    </source>
</evidence>